<dbReference type="EMBL" id="CP022521">
    <property type="protein sequence ID" value="ASO20833.1"/>
    <property type="molecule type" value="Genomic_DNA"/>
</dbReference>
<dbReference type="Pfam" id="PF17918">
    <property type="entry name" value="TetR_C_15"/>
    <property type="match status" value="1"/>
</dbReference>
<evidence type="ECO:0000313" key="2">
    <source>
        <dbReference type="EMBL" id="ASO20833.1"/>
    </source>
</evidence>
<evidence type="ECO:0000256" key="1">
    <source>
        <dbReference type="ARBA" id="ARBA00023125"/>
    </source>
</evidence>
<dbReference type="AlphaFoldDB" id="A0A221W528"/>
<gene>
    <name evidence="2" type="primary">fadR3</name>
    <name evidence="2" type="ORF">AHOG_16035</name>
</gene>
<name>A0A221W528_9PSEU</name>
<dbReference type="Proteomes" id="UP000204221">
    <property type="component" value="Chromosome"/>
</dbReference>
<dbReference type="PROSITE" id="PS01081">
    <property type="entry name" value="HTH_TETR_1"/>
    <property type="match status" value="1"/>
</dbReference>
<keyword evidence="3" id="KW-1185">Reference proteome</keyword>
<dbReference type="RefSeq" id="WP_157736855.1">
    <property type="nucleotide sequence ID" value="NZ_CP022521.1"/>
</dbReference>
<dbReference type="GO" id="GO:0003700">
    <property type="term" value="F:DNA-binding transcription factor activity"/>
    <property type="evidence" value="ECO:0007669"/>
    <property type="project" value="TreeGrafter"/>
</dbReference>
<accession>A0A221W528</accession>
<organism evidence="2 3">
    <name type="scientific">Actinoalloteichus hoggarensis</name>
    <dbReference type="NCBI Taxonomy" id="1470176"/>
    <lineage>
        <taxon>Bacteria</taxon>
        <taxon>Bacillati</taxon>
        <taxon>Actinomycetota</taxon>
        <taxon>Actinomycetes</taxon>
        <taxon>Pseudonocardiales</taxon>
        <taxon>Pseudonocardiaceae</taxon>
        <taxon>Actinoalloteichus</taxon>
    </lineage>
</organism>
<dbReference type="PANTHER" id="PTHR30055:SF226">
    <property type="entry name" value="HTH-TYPE TRANSCRIPTIONAL REGULATOR PKSA"/>
    <property type="match status" value="1"/>
</dbReference>
<dbReference type="PROSITE" id="PS50977">
    <property type="entry name" value="HTH_TETR_2"/>
    <property type="match status" value="1"/>
</dbReference>
<dbReference type="Pfam" id="PF00440">
    <property type="entry name" value="TetR_N"/>
    <property type="match status" value="1"/>
</dbReference>
<proteinExistence type="predicted"/>
<dbReference type="PANTHER" id="PTHR30055">
    <property type="entry name" value="HTH-TYPE TRANSCRIPTIONAL REGULATOR RUTR"/>
    <property type="match status" value="1"/>
</dbReference>
<keyword evidence="1" id="KW-0238">DNA-binding</keyword>
<protein>
    <submittedName>
        <fullName evidence="2">Fatty acid metabolism regulator protein</fullName>
    </submittedName>
</protein>
<dbReference type="GO" id="GO:0000976">
    <property type="term" value="F:transcription cis-regulatory region binding"/>
    <property type="evidence" value="ECO:0007669"/>
    <property type="project" value="TreeGrafter"/>
</dbReference>
<dbReference type="InterPro" id="IPR050109">
    <property type="entry name" value="HTH-type_TetR-like_transc_reg"/>
</dbReference>
<dbReference type="InterPro" id="IPR001647">
    <property type="entry name" value="HTH_TetR"/>
</dbReference>
<dbReference type="InterPro" id="IPR023772">
    <property type="entry name" value="DNA-bd_HTH_TetR-type_CS"/>
</dbReference>
<dbReference type="InterPro" id="IPR009057">
    <property type="entry name" value="Homeodomain-like_sf"/>
</dbReference>
<dbReference type="KEGG" id="ahg:AHOG_16035"/>
<reference evidence="2 3" key="1">
    <citation type="submission" date="2017-07" db="EMBL/GenBank/DDBJ databases">
        <title>Complete genome sequence of Actinoalloteichus hoggarensis DSM 45943, type strain of Actinoalloteichus hoggarensis.</title>
        <authorList>
            <person name="Ruckert C."/>
            <person name="Nouioui I."/>
            <person name="Willmese J."/>
            <person name="van Wezel G."/>
            <person name="Klenk H.-P."/>
            <person name="Kalinowski J."/>
            <person name="Zotchev S.B."/>
        </authorList>
    </citation>
    <scope>NUCLEOTIDE SEQUENCE [LARGE SCALE GENOMIC DNA]</scope>
    <source>
        <strain evidence="2 3">DSM 45943</strain>
    </source>
</reference>
<evidence type="ECO:0000313" key="3">
    <source>
        <dbReference type="Proteomes" id="UP000204221"/>
    </source>
</evidence>
<dbReference type="OrthoDB" id="5242390at2"/>
<sequence>MTGDVKPGEPRRQARGQRRIEQILHAAATVFAEQGYEGATTNAIAGAAGISPGSLYQYFKNKDDIARALADHYAERLAAFRSEVLSAEAAAGLSLPTAVRGVVGPLVAFNLAHPGFKSLFARTDMPASLRAAVAPVQQAVHDRVAVLIGTLVPGLDAADLARTTTVVIQIVRGMIPLIAEAAESGRAAMTEELQIVLVSYLETAGRPR</sequence>
<dbReference type="SUPFAM" id="SSF46689">
    <property type="entry name" value="Homeodomain-like"/>
    <property type="match status" value="1"/>
</dbReference>
<dbReference type="Gene3D" id="1.10.357.10">
    <property type="entry name" value="Tetracycline Repressor, domain 2"/>
    <property type="match status" value="1"/>
</dbReference>
<dbReference type="InterPro" id="IPR041669">
    <property type="entry name" value="TetR_C_15"/>
</dbReference>
<dbReference type="PRINTS" id="PR00455">
    <property type="entry name" value="HTHTETR"/>
</dbReference>